<dbReference type="PANTHER" id="PTHR24223:SF456">
    <property type="entry name" value="MULTIDRUG RESISTANCE-ASSOCIATED PROTEIN LETHAL(2)03659"/>
    <property type="match status" value="1"/>
</dbReference>
<comment type="similarity">
    <text evidence="3">Belongs to the WD repeat LST8 family.</text>
</comment>
<dbReference type="PROSITE" id="PS50294">
    <property type="entry name" value="WD_REPEATS_REGION"/>
    <property type="match status" value="3"/>
</dbReference>
<dbReference type="SUPFAM" id="SSF52540">
    <property type="entry name" value="P-loop containing nucleoside triphosphate hydrolases"/>
    <property type="match status" value="2"/>
</dbReference>
<dbReference type="OrthoDB" id="400at2759"/>
<dbReference type="Gene3D" id="2.130.10.10">
    <property type="entry name" value="YVTN repeat-like/Quinoprotein amine dehydrogenase"/>
    <property type="match status" value="1"/>
</dbReference>
<evidence type="ECO:0000313" key="18">
    <source>
        <dbReference type="EMBL" id="KXH32207.1"/>
    </source>
</evidence>
<reference evidence="18 19" key="1">
    <citation type="submission" date="2014-02" db="EMBL/GenBank/DDBJ databases">
        <title>The genome sequence of Colletotrichum simmondsii CBS122122.</title>
        <authorList>
            <person name="Baroncelli R."/>
            <person name="Thon M.R."/>
        </authorList>
    </citation>
    <scope>NUCLEOTIDE SEQUENCE [LARGE SCALE GENOMIC DNA]</scope>
    <source>
        <strain evidence="18 19">CBS122122</strain>
    </source>
</reference>
<dbReference type="PROSITE" id="PS00678">
    <property type="entry name" value="WD_REPEATS_1"/>
    <property type="match status" value="3"/>
</dbReference>
<feature type="signal peptide" evidence="15">
    <location>
        <begin position="1"/>
        <end position="17"/>
    </location>
</feature>
<evidence type="ECO:0000256" key="5">
    <source>
        <dbReference type="ARBA" id="ARBA00022574"/>
    </source>
</evidence>
<dbReference type="SUPFAM" id="SSF90123">
    <property type="entry name" value="ABC transporter transmembrane region"/>
    <property type="match status" value="2"/>
</dbReference>
<evidence type="ECO:0000256" key="12">
    <source>
        <dbReference type="PROSITE-ProRule" id="PRU00221"/>
    </source>
</evidence>
<dbReference type="GO" id="GO:0098588">
    <property type="term" value="C:bounding membrane of organelle"/>
    <property type="evidence" value="ECO:0007669"/>
    <property type="project" value="UniProtKB-ARBA"/>
</dbReference>
<feature type="transmembrane region" description="Helical" evidence="14">
    <location>
        <begin position="96"/>
        <end position="117"/>
    </location>
</feature>
<feature type="transmembrane region" description="Helical" evidence="14">
    <location>
        <begin position="152"/>
        <end position="172"/>
    </location>
</feature>
<sequence>MWSSLCWVISLMLFSWAPPPPPGTKKLDGEDISELDDAGEAPVEVDNAFKGGLSDWKKAEPLARGLSRCFYDTLTHPQAQGRRLAISLLKCLRGGLLLGGFIELAAMLTAALPPIFLRWLLVALPGPTKDAKVSTADGTLQDGRESHDARMAHSYALVAAMALTQMAAGILINASRYRLEGVGTQAKAALTYIIMDKSFLAPPYSAATASSQRGQETKRRAKQQIWNSGAVFNLASVEASRIEDCISGINAIWTVPASFILAIPMLAANVDTSSLGGMVVLLLGLPIFTKVALHIWGEQKALSGLCRRRAACTQQVIQGIRGIKLAGWASQTMVLNKLCGMRVVEMVTASRLWHNRAVLEAACALLPTLASMASLILYDTLHEGVPDPAKAFSSFALFLALKPHVNRAAQAAVQLQDLLVGCRAIEQWLETEEPGETMAKSADWAVDVAQNTVVCWPATSEDGDFVLSFDTNIQVAKGQMCLDSGALDLGIGSKVAMAGQIPWLRRGTIRSNILFDQKFDEVRYWKVVSASALLGDIDRMPRRDLTIIGSGGQGLSSGQAQRVSLARAMYSDADIVLIDDCLRNLDPATGKAAFEGGIYSLLENKTRLIATNQAWVARRCDRVLWLDNGRVSELRSLDRLEQHLPSIGTDESPQTKTTQPLLEQRSSHADAVRVAGPATTRASVVTAPQADARVRKSSDWYLELVGGPRATSTAAGVVFCWQVTAAGLVLWLSLWTSDRLGLSGLASVAIFAMLGFGEAILAYVLCLNITGKMLQASHGLWERSVRRVVGAPMRFFQSHSLGSIMDRLSKDVDTTDRELIEATRNATLHLARLLGGVSLMLAMQINLVVVVVPGLAAVVIMMRRYAPRLKTVRSREAELRSRVNAVFSESVDGASCISVYKAETSARSLLVQRLNAWSSIRLLAAANLRWLEVRLDAIVASTIGLTGLLVVTSSASLSPSIVGLIMSQALVLPASLRQGMRFSTSALQSMVAVDRLAAYATSLSREGESERTLEYRFSLEQSWPNSGEIVVRNMSVSHRQEFTRETSSVLQQMSFTIPGGVHVAVVGPTGGGKSTLIALLLRLLDPTMGTVTLDGISMMDIPLHVLRSHLVAVPHDAVSFPNSTVREAVDPKGSHSRDEIIRILSDLERVAGLHSQAPLALDELVDEQIAQGTGRAQLVALASMILQNPRVCVLDETLGGLSVQADVEVTKMVKEALRGSTMIAVTHRMEAAMLFERVLVLDQGRIQAYGDLMDVWNKTGYDHTIRFWEALSGICSRTIQHPDSQVNRLCISPDKRFLAAAGHHTVKLYDIKSTNPNPLLTFEGHTGNITGVAFHCEGKWMVTSSEDGTVKIWETRSGQVQRSYNHGCPANDVVIHPNQGEIISCDRQGSVRVWDLAENNCSHQLIPEEDVSVSSVTVASDGSLLCAANNGGNVFVWQLLQAYDRTQLLPVTHFNAHKEYITRILLSPDVKKLATCSADHTARIWEVKDLEPAPDQEPKPFPLEATLTGHQRWVWDCAFSADSAYLVTACSDHYARLWELHSQQIIRQYNGHHRGAVCVALNDYSESAR</sequence>
<dbReference type="SUPFAM" id="SSF50978">
    <property type="entry name" value="WD40 repeat-like"/>
    <property type="match status" value="1"/>
</dbReference>
<feature type="transmembrane region" description="Helical" evidence="14">
    <location>
        <begin position="714"/>
        <end position="735"/>
    </location>
</feature>
<feature type="transmembrane region" description="Helical" evidence="14">
    <location>
        <begin position="249"/>
        <end position="268"/>
    </location>
</feature>
<comment type="subcellular location">
    <subcellularLocation>
        <location evidence="1">Membrane</location>
        <topology evidence="1">Multi-pass membrane protein</topology>
    </subcellularLocation>
</comment>
<evidence type="ECO:0000256" key="8">
    <source>
        <dbReference type="ARBA" id="ARBA00022741"/>
    </source>
</evidence>
<dbReference type="InterPro" id="IPR027417">
    <property type="entry name" value="P-loop_NTPase"/>
</dbReference>
<name>A0A135S8Z6_9PEZI</name>
<keyword evidence="9" id="KW-0067">ATP-binding</keyword>
<feature type="chain" id="PRO_5007801852" evidence="15">
    <location>
        <begin position="18"/>
        <end position="1569"/>
    </location>
</feature>
<dbReference type="Gene3D" id="1.20.1560.10">
    <property type="entry name" value="ABC transporter type 1, transmembrane domain"/>
    <property type="match status" value="2"/>
</dbReference>
<keyword evidence="7" id="KW-0677">Repeat</keyword>
<feature type="domain" description="ABC transmembrane type-1" evidence="17">
    <location>
        <begin position="714"/>
        <end position="988"/>
    </location>
</feature>
<dbReference type="InterPro" id="IPR003593">
    <property type="entry name" value="AAA+_ATPase"/>
</dbReference>
<feature type="compositionally biased region" description="Polar residues" evidence="13">
    <location>
        <begin position="649"/>
        <end position="661"/>
    </location>
</feature>
<comment type="caution">
    <text evidence="18">The sequence shown here is derived from an EMBL/GenBank/DDBJ whole genome shotgun (WGS) entry which is preliminary data.</text>
</comment>
<dbReference type="InterPro" id="IPR017871">
    <property type="entry name" value="ABC_transporter-like_CS"/>
</dbReference>
<feature type="transmembrane region" description="Helical" evidence="14">
    <location>
        <begin position="742"/>
        <end position="765"/>
    </location>
</feature>
<evidence type="ECO:0000259" key="17">
    <source>
        <dbReference type="PROSITE" id="PS50929"/>
    </source>
</evidence>
<dbReference type="Proteomes" id="UP000070328">
    <property type="component" value="Unassembled WGS sequence"/>
</dbReference>
<evidence type="ECO:0000256" key="7">
    <source>
        <dbReference type="ARBA" id="ARBA00022737"/>
    </source>
</evidence>
<dbReference type="GO" id="GO:0031931">
    <property type="term" value="C:TORC1 complex"/>
    <property type="evidence" value="ECO:0007669"/>
    <property type="project" value="UniProtKB-ARBA"/>
</dbReference>
<proteinExistence type="inferred from homology"/>
<keyword evidence="15" id="KW-0732">Signal</keyword>
<dbReference type="GO" id="GO:0031932">
    <property type="term" value="C:TORC2 complex"/>
    <property type="evidence" value="ECO:0007669"/>
    <property type="project" value="UniProtKB-ARBA"/>
</dbReference>
<evidence type="ECO:0000256" key="4">
    <source>
        <dbReference type="ARBA" id="ARBA00022448"/>
    </source>
</evidence>
<dbReference type="InterPro" id="IPR003439">
    <property type="entry name" value="ABC_transporter-like_ATP-bd"/>
</dbReference>
<accession>A0A135S8Z6</accession>
<gene>
    <name evidence="18" type="ORF">CSIM01_05876</name>
</gene>
<dbReference type="InterPro" id="IPR050173">
    <property type="entry name" value="ABC_transporter_C-like"/>
</dbReference>
<dbReference type="SMART" id="SM00382">
    <property type="entry name" value="AAA"/>
    <property type="match status" value="1"/>
</dbReference>
<dbReference type="GO" id="GO:0016887">
    <property type="term" value="F:ATP hydrolysis activity"/>
    <property type="evidence" value="ECO:0007669"/>
    <property type="project" value="InterPro"/>
</dbReference>
<comment type="similarity">
    <text evidence="2">Belongs to the ABC transporter superfamily. ABCC family. Conjugate transporter (TC 3.A.1.208) subfamily.</text>
</comment>
<keyword evidence="5 12" id="KW-0853">WD repeat</keyword>
<feature type="repeat" description="WD" evidence="12">
    <location>
        <begin position="1363"/>
        <end position="1404"/>
    </location>
</feature>
<organism evidence="18 19">
    <name type="scientific">Colletotrichum simmondsii</name>
    <dbReference type="NCBI Taxonomy" id="703756"/>
    <lineage>
        <taxon>Eukaryota</taxon>
        <taxon>Fungi</taxon>
        <taxon>Dikarya</taxon>
        <taxon>Ascomycota</taxon>
        <taxon>Pezizomycotina</taxon>
        <taxon>Sordariomycetes</taxon>
        <taxon>Hypocreomycetidae</taxon>
        <taxon>Glomerellales</taxon>
        <taxon>Glomerellaceae</taxon>
        <taxon>Colletotrichum</taxon>
        <taxon>Colletotrichum acutatum species complex</taxon>
    </lineage>
</organism>
<dbReference type="InterPro" id="IPR001680">
    <property type="entry name" value="WD40_rpt"/>
</dbReference>
<evidence type="ECO:0000256" key="1">
    <source>
        <dbReference type="ARBA" id="ARBA00004141"/>
    </source>
</evidence>
<dbReference type="FunFam" id="2.130.10.10:FF:000339">
    <property type="entry name" value="WD-repeat protein pop3"/>
    <property type="match status" value="1"/>
</dbReference>
<dbReference type="PROSITE" id="PS50929">
    <property type="entry name" value="ABC_TM1F"/>
    <property type="match status" value="2"/>
</dbReference>
<keyword evidence="11 14" id="KW-0472">Membrane</keyword>
<keyword evidence="19" id="KW-1185">Reference proteome</keyword>
<evidence type="ECO:0000256" key="15">
    <source>
        <dbReference type="SAM" id="SignalP"/>
    </source>
</evidence>
<dbReference type="Pfam" id="PF00005">
    <property type="entry name" value="ABC_tran"/>
    <property type="match status" value="1"/>
</dbReference>
<dbReference type="PROSITE" id="PS50893">
    <property type="entry name" value="ABC_TRANSPORTER_2"/>
    <property type="match status" value="2"/>
</dbReference>
<dbReference type="InterPro" id="IPR011527">
    <property type="entry name" value="ABC1_TM_dom"/>
</dbReference>
<dbReference type="Gene3D" id="3.40.50.300">
    <property type="entry name" value="P-loop containing nucleotide triphosphate hydrolases"/>
    <property type="match status" value="2"/>
</dbReference>
<keyword evidence="10 14" id="KW-1133">Transmembrane helix</keyword>
<dbReference type="Pfam" id="PF00664">
    <property type="entry name" value="ABC_membrane"/>
    <property type="match status" value="1"/>
</dbReference>
<evidence type="ECO:0000313" key="19">
    <source>
        <dbReference type="Proteomes" id="UP000070328"/>
    </source>
</evidence>
<keyword evidence="6 14" id="KW-0812">Transmembrane</keyword>
<dbReference type="InterPro" id="IPR036640">
    <property type="entry name" value="ABC1_TM_sf"/>
</dbReference>
<feature type="repeat" description="WD" evidence="12">
    <location>
        <begin position="1507"/>
        <end position="1548"/>
    </location>
</feature>
<evidence type="ECO:0000259" key="16">
    <source>
        <dbReference type="PROSITE" id="PS50893"/>
    </source>
</evidence>
<evidence type="ECO:0000256" key="9">
    <source>
        <dbReference type="ARBA" id="ARBA00022840"/>
    </source>
</evidence>
<evidence type="ECO:0000256" key="3">
    <source>
        <dbReference type="ARBA" id="ARBA00009890"/>
    </source>
</evidence>
<feature type="domain" description="ABC transporter" evidence="16">
    <location>
        <begin position="1031"/>
        <end position="1268"/>
    </location>
</feature>
<feature type="domain" description="ABC transmembrane type-1" evidence="17">
    <location>
        <begin position="97"/>
        <end position="417"/>
    </location>
</feature>
<feature type="domain" description="ABC transporter" evidence="16">
    <location>
        <begin position="413"/>
        <end position="653"/>
    </location>
</feature>
<evidence type="ECO:0000256" key="11">
    <source>
        <dbReference type="ARBA" id="ARBA00023136"/>
    </source>
</evidence>
<dbReference type="EMBL" id="JFBX01000642">
    <property type="protein sequence ID" value="KXH32207.1"/>
    <property type="molecule type" value="Genomic_DNA"/>
</dbReference>
<feature type="repeat" description="WD" evidence="12">
    <location>
        <begin position="1454"/>
        <end position="1488"/>
    </location>
</feature>
<evidence type="ECO:0000256" key="10">
    <source>
        <dbReference type="ARBA" id="ARBA00022989"/>
    </source>
</evidence>
<dbReference type="InterPro" id="IPR019775">
    <property type="entry name" value="WD40_repeat_CS"/>
</dbReference>
<evidence type="ECO:0000256" key="2">
    <source>
        <dbReference type="ARBA" id="ARBA00009726"/>
    </source>
</evidence>
<dbReference type="InterPro" id="IPR015943">
    <property type="entry name" value="WD40/YVTN_repeat-like_dom_sf"/>
</dbReference>
<dbReference type="GO" id="GO:0005524">
    <property type="term" value="F:ATP binding"/>
    <property type="evidence" value="ECO:0007669"/>
    <property type="project" value="UniProtKB-KW"/>
</dbReference>
<dbReference type="PROSITE" id="PS50082">
    <property type="entry name" value="WD_REPEATS_2"/>
    <property type="match status" value="4"/>
</dbReference>
<feature type="region of interest" description="Disordered" evidence="13">
    <location>
        <begin position="645"/>
        <end position="667"/>
    </location>
</feature>
<feature type="repeat" description="WD" evidence="12">
    <location>
        <begin position="1322"/>
        <end position="1363"/>
    </location>
</feature>
<evidence type="ECO:0000256" key="13">
    <source>
        <dbReference type="SAM" id="MobiDB-lite"/>
    </source>
</evidence>
<dbReference type="CDD" id="cd00200">
    <property type="entry name" value="WD40"/>
    <property type="match status" value="1"/>
</dbReference>
<evidence type="ECO:0000256" key="6">
    <source>
        <dbReference type="ARBA" id="ARBA00022692"/>
    </source>
</evidence>
<dbReference type="GO" id="GO:0031929">
    <property type="term" value="P:TOR signaling"/>
    <property type="evidence" value="ECO:0007669"/>
    <property type="project" value="UniProtKB-ARBA"/>
</dbReference>
<dbReference type="PROSITE" id="PS00211">
    <property type="entry name" value="ABC_TRANSPORTER_1"/>
    <property type="match status" value="1"/>
</dbReference>
<dbReference type="GO" id="GO:0005737">
    <property type="term" value="C:cytoplasm"/>
    <property type="evidence" value="ECO:0007669"/>
    <property type="project" value="UniProtKB-ARBA"/>
</dbReference>
<dbReference type="Pfam" id="PF00400">
    <property type="entry name" value="WD40"/>
    <property type="match status" value="5"/>
</dbReference>
<dbReference type="InterPro" id="IPR036322">
    <property type="entry name" value="WD40_repeat_dom_sf"/>
</dbReference>
<dbReference type="GO" id="GO:0140359">
    <property type="term" value="F:ABC-type transporter activity"/>
    <property type="evidence" value="ECO:0007669"/>
    <property type="project" value="InterPro"/>
</dbReference>
<dbReference type="PANTHER" id="PTHR24223">
    <property type="entry name" value="ATP-BINDING CASSETTE SUB-FAMILY C"/>
    <property type="match status" value="1"/>
</dbReference>
<feature type="transmembrane region" description="Helical" evidence="14">
    <location>
        <begin position="837"/>
        <end position="860"/>
    </location>
</feature>
<dbReference type="SMART" id="SM00320">
    <property type="entry name" value="WD40"/>
    <property type="match status" value="6"/>
</dbReference>
<evidence type="ECO:0000256" key="14">
    <source>
        <dbReference type="SAM" id="Phobius"/>
    </source>
</evidence>
<keyword evidence="8" id="KW-0547">Nucleotide-binding</keyword>
<protein>
    <submittedName>
        <fullName evidence="18">Rapamycin complex subunit LST8 target</fullName>
    </submittedName>
</protein>
<feature type="transmembrane region" description="Helical" evidence="14">
    <location>
        <begin position="274"/>
        <end position="293"/>
    </location>
</feature>
<keyword evidence="4" id="KW-0813">Transport</keyword>